<dbReference type="Proteomes" id="UP000663845">
    <property type="component" value="Unassembled WGS sequence"/>
</dbReference>
<comment type="caution">
    <text evidence="3">The sequence shown here is derived from an EMBL/GenBank/DDBJ whole genome shotgun (WGS) entry which is preliminary data.</text>
</comment>
<dbReference type="OrthoDB" id="9995627at2759"/>
<evidence type="ECO:0000313" key="6">
    <source>
        <dbReference type="EMBL" id="CAF3821558.1"/>
    </source>
</evidence>
<gene>
    <name evidence="1" type="ORF">IZO911_LOCUS5413</name>
    <name evidence="3" type="ORF">JYZ213_LOCUS6643</name>
    <name evidence="5" type="ORF">KXQ929_LOCUS2355</name>
    <name evidence="4" type="ORF">OKA104_LOCUS2566</name>
    <name evidence="6" type="ORF">OXD698_LOCUS19478</name>
    <name evidence="2" type="ORF">VCS650_LOCUS4021</name>
</gene>
<dbReference type="EMBL" id="CAJOBB010000070">
    <property type="protein sequence ID" value="CAF3544935.1"/>
    <property type="molecule type" value="Genomic_DNA"/>
</dbReference>
<evidence type="ECO:0000313" key="4">
    <source>
        <dbReference type="EMBL" id="CAF3520550.1"/>
    </source>
</evidence>
<evidence type="ECO:0000313" key="5">
    <source>
        <dbReference type="EMBL" id="CAF3544935.1"/>
    </source>
</evidence>
<dbReference type="Proteomes" id="UP000663868">
    <property type="component" value="Unassembled WGS sequence"/>
</dbReference>
<evidence type="ECO:0000313" key="1">
    <source>
        <dbReference type="EMBL" id="CAF0773389.1"/>
    </source>
</evidence>
<dbReference type="Proteomes" id="UP000663881">
    <property type="component" value="Unassembled WGS sequence"/>
</dbReference>
<proteinExistence type="predicted"/>
<protein>
    <submittedName>
        <fullName evidence="3">Uncharacterized protein</fullName>
    </submittedName>
</protein>
<evidence type="ECO:0000313" key="3">
    <source>
        <dbReference type="EMBL" id="CAF0827342.1"/>
    </source>
</evidence>
<dbReference type="AlphaFoldDB" id="A0A813USC7"/>
<sequence>MGNAAQKIIHAHELLQSNALPLRQGHSDYRSHSQPFTTTDAPWNVTQWIDPLDPHPKITTMPILVIVRK</sequence>
<dbReference type="EMBL" id="CAJOAY010000070">
    <property type="protein sequence ID" value="CAF3520550.1"/>
    <property type="molecule type" value="Genomic_DNA"/>
</dbReference>
<dbReference type="EMBL" id="CAJNOE010000032">
    <property type="protein sequence ID" value="CAF0773389.1"/>
    <property type="molecule type" value="Genomic_DNA"/>
</dbReference>
<accession>A0A813USC7</accession>
<evidence type="ECO:0000313" key="2">
    <source>
        <dbReference type="EMBL" id="CAF0801117.1"/>
    </source>
</evidence>
<dbReference type="Proteomes" id="UP000663860">
    <property type="component" value="Unassembled WGS sequence"/>
</dbReference>
<dbReference type="Proteomes" id="UP000663844">
    <property type="component" value="Unassembled WGS sequence"/>
</dbReference>
<organism evidence="3 7">
    <name type="scientific">Adineta steineri</name>
    <dbReference type="NCBI Taxonomy" id="433720"/>
    <lineage>
        <taxon>Eukaryota</taxon>
        <taxon>Metazoa</taxon>
        <taxon>Spiralia</taxon>
        <taxon>Gnathifera</taxon>
        <taxon>Rotifera</taxon>
        <taxon>Eurotatoria</taxon>
        <taxon>Bdelloidea</taxon>
        <taxon>Adinetida</taxon>
        <taxon>Adinetidae</taxon>
        <taxon>Adineta</taxon>
    </lineage>
</organism>
<name>A0A813USC7_9BILA</name>
<evidence type="ECO:0000313" key="7">
    <source>
        <dbReference type="Proteomes" id="UP000663845"/>
    </source>
</evidence>
<dbReference type="EMBL" id="CAJOAZ010001497">
    <property type="protein sequence ID" value="CAF3821558.1"/>
    <property type="molecule type" value="Genomic_DNA"/>
</dbReference>
<reference evidence="3" key="1">
    <citation type="submission" date="2021-02" db="EMBL/GenBank/DDBJ databases">
        <authorList>
            <person name="Nowell W R."/>
        </authorList>
    </citation>
    <scope>NUCLEOTIDE SEQUENCE</scope>
</reference>
<dbReference type="EMBL" id="CAJNOG010000042">
    <property type="protein sequence ID" value="CAF0827342.1"/>
    <property type="molecule type" value="Genomic_DNA"/>
</dbReference>
<dbReference type="Proteomes" id="UP000663891">
    <property type="component" value="Unassembled WGS sequence"/>
</dbReference>
<dbReference type="EMBL" id="CAJNON010000022">
    <property type="protein sequence ID" value="CAF0801117.1"/>
    <property type="molecule type" value="Genomic_DNA"/>
</dbReference>